<accession>A0ABD3QTP5</accession>
<dbReference type="InterPro" id="IPR049227">
    <property type="entry name" value="DUF6824"/>
</dbReference>
<evidence type="ECO:0000313" key="3">
    <source>
        <dbReference type="EMBL" id="KAL3802941.1"/>
    </source>
</evidence>
<proteinExistence type="predicted"/>
<protein>
    <recommendedName>
        <fullName evidence="2">DUF6824 domain-containing protein</fullName>
    </recommendedName>
</protein>
<evidence type="ECO:0000313" key="4">
    <source>
        <dbReference type="Proteomes" id="UP001530315"/>
    </source>
</evidence>
<name>A0ABD3QTP5_9STRA</name>
<feature type="region of interest" description="Disordered" evidence="1">
    <location>
        <begin position="123"/>
        <end position="176"/>
    </location>
</feature>
<feature type="compositionally biased region" description="Basic residues" evidence="1">
    <location>
        <begin position="530"/>
        <end position="539"/>
    </location>
</feature>
<feature type="compositionally biased region" description="Polar residues" evidence="1">
    <location>
        <begin position="151"/>
        <end position="173"/>
    </location>
</feature>
<dbReference type="EMBL" id="JALLAZ020000129">
    <property type="protein sequence ID" value="KAL3802941.1"/>
    <property type="molecule type" value="Genomic_DNA"/>
</dbReference>
<organism evidence="3 4">
    <name type="scientific">Stephanodiscus triporus</name>
    <dbReference type="NCBI Taxonomy" id="2934178"/>
    <lineage>
        <taxon>Eukaryota</taxon>
        <taxon>Sar</taxon>
        <taxon>Stramenopiles</taxon>
        <taxon>Ochrophyta</taxon>
        <taxon>Bacillariophyta</taxon>
        <taxon>Coscinodiscophyceae</taxon>
        <taxon>Thalassiosirophycidae</taxon>
        <taxon>Stephanodiscales</taxon>
        <taxon>Stephanodiscaceae</taxon>
        <taxon>Stephanodiscus</taxon>
    </lineage>
</organism>
<feature type="compositionally biased region" description="Polar residues" evidence="1">
    <location>
        <begin position="501"/>
        <end position="514"/>
    </location>
</feature>
<dbReference type="Pfam" id="PF20710">
    <property type="entry name" value="DUF6824"/>
    <property type="match status" value="1"/>
</dbReference>
<keyword evidence="4" id="KW-1185">Reference proteome</keyword>
<evidence type="ECO:0000256" key="1">
    <source>
        <dbReference type="SAM" id="MobiDB-lite"/>
    </source>
</evidence>
<sequence>MDDNQYFFELNPNDVLCGRGSGPNYHVGNVEFRNLVMTRKAEYLASACRGTKGRIADDIINAVRSRGGRFLRKLSPEQAMNTGFKWGTNVFELADAATVLEKTKQLLRQSRADFLKENGDVVDVDIGGSSPAPTINDTPSPEPTNDVEQEMTPQSCSTVSSKSQNETSSSIGGSWNPLPLGASVGLDLSARVAELINMALSSTSSNCSSVTNPSFTKPNRVVEDNYLTSMSRKPHFSAMESTSSGSTNSANYSTLSMTTAELFAAMGGSNNASFNKMSSLDSSNASRTSAQAFGELLNEYNLLEEAHLREQIERAKAERGRGHFEQFKGQALQNQNNNCQHYIHENQQVAQSQFYSPQLESSNDQITSNTVESMKAQLLQQQRALKAYAQAVQLQNSISNHYQSNMQYIPEEAQVHFHPPQLMQEDQTSAANVFASLAKLHPQRQSVGGLQQHEQMQQHTLDVLPSDRRRLSADDEQKLLQQFQQMQQRVMYHDSSIESEVPQNDSRPKQNQPSNDEDFAVKNLGTFNPSRRRKSRRSRKVDTFCGDTSMKSSNASVEMLNVEPVDFSSTDESVRLSFQTANRLVETLDMSTTSTGMSGLNMSTASTEMSGLGDMRRSSCTFFSDLDSSMVSLHSLSLSEPLDAHLISSDINGLKKS</sequence>
<dbReference type="Proteomes" id="UP001530315">
    <property type="component" value="Unassembled WGS sequence"/>
</dbReference>
<feature type="domain" description="DUF6824" evidence="2">
    <location>
        <begin position="14"/>
        <end position="109"/>
    </location>
</feature>
<comment type="caution">
    <text evidence="3">The sequence shown here is derived from an EMBL/GenBank/DDBJ whole genome shotgun (WGS) entry which is preliminary data.</text>
</comment>
<evidence type="ECO:0000259" key="2">
    <source>
        <dbReference type="Pfam" id="PF20710"/>
    </source>
</evidence>
<gene>
    <name evidence="3" type="ORF">ACHAW5_008417</name>
</gene>
<feature type="region of interest" description="Disordered" evidence="1">
    <location>
        <begin position="494"/>
        <end position="542"/>
    </location>
</feature>
<dbReference type="AlphaFoldDB" id="A0ABD3QTP5"/>
<reference evidence="3 4" key="1">
    <citation type="submission" date="2024-10" db="EMBL/GenBank/DDBJ databases">
        <title>Updated reference genomes for cyclostephanoid diatoms.</title>
        <authorList>
            <person name="Roberts W.R."/>
            <person name="Alverson A.J."/>
        </authorList>
    </citation>
    <scope>NUCLEOTIDE SEQUENCE [LARGE SCALE GENOMIC DNA]</scope>
    <source>
        <strain evidence="3 4">AJA276-08</strain>
    </source>
</reference>